<dbReference type="InterPro" id="IPR006439">
    <property type="entry name" value="HAD-SF_hydro_IA"/>
</dbReference>
<dbReference type="InterPro" id="IPR036412">
    <property type="entry name" value="HAD-like_sf"/>
</dbReference>
<dbReference type="EMBL" id="JH651379">
    <property type="protein sequence ID" value="EIJ39841.1"/>
    <property type="molecule type" value="Genomic_DNA"/>
</dbReference>
<proteinExistence type="predicted"/>
<accession>I3C898</accession>
<dbReference type="Gene3D" id="1.10.150.240">
    <property type="entry name" value="Putative phosphatase, domain 2"/>
    <property type="match status" value="1"/>
</dbReference>
<dbReference type="Pfam" id="PF13419">
    <property type="entry name" value="HAD_2"/>
    <property type="match status" value="1"/>
</dbReference>
<evidence type="ECO:0000313" key="2">
    <source>
        <dbReference type="Proteomes" id="UP000004690"/>
    </source>
</evidence>
<dbReference type="GO" id="GO:0008253">
    <property type="term" value="F:5'-nucleotidase activity"/>
    <property type="evidence" value="ECO:0007669"/>
    <property type="project" value="InterPro"/>
</dbReference>
<dbReference type="NCBIfam" id="TIGR02254">
    <property type="entry name" value="YjjG_YfnB"/>
    <property type="match status" value="1"/>
</dbReference>
<reference evidence="1 2" key="1">
    <citation type="submission" date="2012-02" db="EMBL/GenBank/DDBJ databases">
        <title>Improved High-Quality Draft genome of Joostella marina DSM 19592.</title>
        <authorList>
            <consortium name="US DOE Joint Genome Institute (JGI-PGF)"/>
            <person name="Lucas S."/>
            <person name="Copeland A."/>
            <person name="Lapidus A."/>
            <person name="Bruce D."/>
            <person name="Goodwin L."/>
            <person name="Pitluck S."/>
            <person name="Peters L."/>
            <person name="Chertkov O."/>
            <person name="Ovchinnikova G."/>
            <person name="Kyrpides N."/>
            <person name="Mavromatis K."/>
            <person name="Detter J.C."/>
            <person name="Han C."/>
            <person name="Land M."/>
            <person name="Hauser L."/>
            <person name="Markowitz V."/>
            <person name="Cheng J.-F."/>
            <person name="Hugenholtz P."/>
            <person name="Woyke T."/>
            <person name="Wu D."/>
            <person name="Tindall B."/>
            <person name="Brambilla E."/>
            <person name="Klenk H.-P."/>
            <person name="Eisen J.A."/>
        </authorList>
    </citation>
    <scope>NUCLEOTIDE SEQUENCE [LARGE SCALE GENOMIC DNA]</scope>
    <source>
        <strain evidence="1 2">DSM 19592</strain>
    </source>
</reference>
<dbReference type="InterPro" id="IPR052550">
    <property type="entry name" value="Pyrimidine_5'-ntase_YjjG"/>
</dbReference>
<dbReference type="AlphaFoldDB" id="I3C898"/>
<keyword evidence="1" id="KW-0378">Hydrolase</keyword>
<dbReference type="HOGENOM" id="CLU_045011_8_1_10"/>
<gene>
    <name evidence="1" type="ORF">JoomaDRAFT_2880</name>
</gene>
<sequence length="231" mass="27331">MILKNEGITDVFFDLDHTLWDFEKNSELTYKKIFSENKLEIDLVDFFKLYVPYNIELWKLYQEDKISKEDLRYKRLKTIFDQLNIKVDEEMIHKLSDDYIENLATFNHLFVDTIEILDYLKPNYKLHIITNGFAEVQLKKLKNSKIDHYFQVIMDSETAGVKKPNAIIFEKALEQANAKPEVSVMIGDSYEADILGAKNIGMHTLFYTPKEDYVKVKSHKINKLKQIKNYL</sequence>
<dbReference type="InterPro" id="IPR023198">
    <property type="entry name" value="PGP-like_dom2"/>
</dbReference>
<protein>
    <submittedName>
        <fullName evidence="1">HAD hydrolase, subfamily IA</fullName>
    </submittedName>
</protein>
<dbReference type="InterPro" id="IPR011951">
    <property type="entry name" value="HAD-SF_hydro_IA_YjjG/PynA"/>
</dbReference>
<dbReference type="NCBIfam" id="TIGR01549">
    <property type="entry name" value="HAD-SF-IA-v1"/>
    <property type="match status" value="1"/>
</dbReference>
<dbReference type="PANTHER" id="PTHR47478">
    <property type="match status" value="1"/>
</dbReference>
<name>I3C898_9FLAO</name>
<organism evidence="1 2">
    <name type="scientific">Galbibacter orientalis DSM 19592</name>
    <dbReference type="NCBI Taxonomy" id="926559"/>
    <lineage>
        <taxon>Bacteria</taxon>
        <taxon>Pseudomonadati</taxon>
        <taxon>Bacteroidota</taxon>
        <taxon>Flavobacteriia</taxon>
        <taxon>Flavobacteriales</taxon>
        <taxon>Flavobacteriaceae</taxon>
        <taxon>Galbibacter</taxon>
    </lineage>
</organism>
<dbReference type="eggNOG" id="COG1011">
    <property type="taxonomic scope" value="Bacteria"/>
</dbReference>
<dbReference type="SFLD" id="SFLDG01129">
    <property type="entry name" value="C1.5:_HAD__Beta-PGM__Phosphata"/>
    <property type="match status" value="1"/>
</dbReference>
<dbReference type="InterPro" id="IPR023214">
    <property type="entry name" value="HAD_sf"/>
</dbReference>
<dbReference type="Gene3D" id="3.40.50.1000">
    <property type="entry name" value="HAD superfamily/HAD-like"/>
    <property type="match status" value="1"/>
</dbReference>
<keyword evidence="2" id="KW-1185">Reference proteome</keyword>
<evidence type="ECO:0000313" key="1">
    <source>
        <dbReference type="EMBL" id="EIJ39841.1"/>
    </source>
</evidence>
<dbReference type="SUPFAM" id="SSF56784">
    <property type="entry name" value="HAD-like"/>
    <property type="match status" value="1"/>
</dbReference>
<dbReference type="PANTHER" id="PTHR47478:SF1">
    <property type="entry name" value="PYRIMIDINE 5'-NUCLEOTIDASE YJJG"/>
    <property type="match status" value="1"/>
</dbReference>
<dbReference type="Proteomes" id="UP000004690">
    <property type="component" value="Unassembled WGS sequence"/>
</dbReference>
<dbReference type="SFLD" id="SFLDS00003">
    <property type="entry name" value="Haloacid_Dehalogenase"/>
    <property type="match status" value="1"/>
</dbReference>
<dbReference type="InterPro" id="IPR041492">
    <property type="entry name" value="HAD_2"/>
</dbReference>
<dbReference type="STRING" id="926559.JoomaDRAFT_2880"/>
<dbReference type="RefSeq" id="WP_008613621.1">
    <property type="nucleotide sequence ID" value="NZ_JH651379.1"/>
</dbReference>